<feature type="region of interest" description="Disordered" evidence="1">
    <location>
        <begin position="1"/>
        <end position="23"/>
    </location>
</feature>
<evidence type="ECO:0000256" key="1">
    <source>
        <dbReference type="SAM" id="MobiDB-lite"/>
    </source>
</evidence>
<name>A0A4V3Z3J0_9ACTN</name>
<dbReference type="AlphaFoldDB" id="A0A4V3Z3J0"/>
<feature type="compositionally biased region" description="Basic and acidic residues" evidence="1">
    <location>
        <begin position="10"/>
        <end position="23"/>
    </location>
</feature>
<reference evidence="2 3" key="1">
    <citation type="submission" date="2019-04" db="EMBL/GenBank/DDBJ databases">
        <title>Draft genome sequences for three unisolated Alnus-infective Frankia Sp+ strains, AgTrS, AiOr and AvVan, the first sequenced Frankia strains able to sporulate in-planta.</title>
        <authorList>
            <person name="Bethencourt L."/>
            <person name="Vautrin F."/>
            <person name="Taib N."/>
            <person name="Dubost A."/>
            <person name="Castro-Garcia L."/>
            <person name="Imbaud O."/>
            <person name="Abrouk D."/>
            <person name="Fournier P."/>
            <person name="Briolay J."/>
            <person name="Nguyen A."/>
            <person name="Normand P."/>
            <person name="Fernandez M.P."/>
            <person name="Brochier-Armanet C."/>
            <person name="Herrera-Belaroussi A."/>
        </authorList>
    </citation>
    <scope>NUCLEOTIDE SEQUENCE [LARGE SCALE GENOMIC DNA]</scope>
    <source>
        <strain evidence="2 3">AvVan</strain>
    </source>
</reference>
<sequence>MQIKAIPGLGEDREPTPRELRRTEAEWPLIEAELRRIVADWPEVAGDLAALDAEIVALSSSSDASSRSATAETAGWSVSTGLLFGGIPGHGRSAGMRTLAVCGAFDDEFTSPGDGGGRTVR</sequence>
<keyword evidence="3" id="KW-1185">Reference proteome</keyword>
<dbReference type="Proteomes" id="UP000305282">
    <property type="component" value="Unassembled WGS sequence"/>
</dbReference>
<evidence type="ECO:0000313" key="3">
    <source>
        <dbReference type="Proteomes" id="UP000305282"/>
    </source>
</evidence>
<protein>
    <submittedName>
        <fullName evidence="2">Uncharacterized protein</fullName>
    </submittedName>
</protein>
<evidence type="ECO:0000313" key="2">
    <source>
        <dbReference type="EMBL" id="THJ58422.1"/>
    </source>
</evidence>
<comment type="caution">
    <text evidence="2">The sequence shown here is derived from an EMBL/GenBank/DDBJ whole genome shotgun (WGS) entry which is preliminary data.</text>
</comment>
<proteinExistence type="predicted"/>
<organism evidence="2 3">
    <name type="scientific">Candidatus Frankia alpina</name>
    <dbReference type="NCBI Taxonomy" id="2699483"/>
    <lineage>
        <taxon>Bacteria</taxon>
        <taxon>Bacillati</taxon>
        <taxon>Actinomycetota</taxon>
        <taxon>Actinomycetes</taxon>
        <taxon>Frankiales</taxon>
        <taxon>Frankiaceae</taxon>
        <taxon>Frankia</taxon>
    </lineage>
</organism>
<gene>
    <name evidence="2" type="ORF">E7Y31_18135</name>
</gene>
<accession>A0A4V3Z3J0</accession>
<dbReference type="RefSeq" id="WP_136449114.1">
    <property type="nucleotide sequence ID" value="NZ_SSXH01000570.1"/>
</dbReference>
<dbReference type="EMBL" id="SSXH01000570">
    <property type="protein sequence ID" value="THJ58422.1"/>
    <property type="molecule type" value="Genomic_DNA"/>
</dbReference>